<comment type="caution">
    <text evidence="1">The sequence shown here is derived from an EMBL/GenBank/DDBJ whole genome shotgun (WGS) entry which is preliminary data.</text>
</comment>
<gene>
    <name evidence="1" type="ORF">KXQ929_LOCUS50213</name>
</gene>
<dbReference type="Proteomes" id="UP000663868">
    <property type="component" value="Unassembled WGS sequence"/>
</dbReference>
<evidence type="ECO:0000313" key="1">
    <source>
        <dbReference type="EMBL" id="CAF4386539.1"/>
    </source>
</evidence>
<evidence type="ECO:0000313" key="2">
    <source>
        <dbReference type="Proteomes" id="UP000663868"/>
    </source>
</evidence>
<proteinExistence type="predicted"/>
<dbReference type="Pfam" id="PF11199">
    <property type="entry name" value="DUF2891"/>
    <property type="match status" value="1"/>
</dbReference>
<sequence length="42" mass="4860">MRRRFADLALSCVHREYPNKLAHVLSSDDDVKAPRDLTPAFF</sequence>
<reference evidence="1" key="1">
    <citation type="submission" date="2021-02" db="EMBL/GenBank/DDBJ databases">
        <authorList>
            <person name="Nowell W R."/>
        </authorList>
    </citation>
    <scope>NUCLEOTIDE SEQUENCE</scope>
</reference>
<protein>
    <submittedName>
        <fullName evidence="1">Uncharacterized protein</fullName>
    </submittedName>
</protein>
<name>A0A820N6H4_9BILA</name>
<dbReference type="InterPro" id="IPR021365">
    <property type="entry name" value="DUF2891"/>
</dbReference>
<dbReference type="AlphaFoldDB" id="A0A820N6H4"/>
<organism evidence="1 2">
    <name type="scientific">Adineta steineri</name>
    <dbReference type="NCBI Taxonomy" id="433720"/>
    <lineage>
        <taxon>Eukaryota</taxon>
        <taxon>Metazoa</taxon>
        <taxon>Spiralia</taxon>
        <taxon>Gnathifera</taxon>
        <taxon>Rotifera</taxon>
        <taxon>Eurotatoria</taxon>
        <taxon>Bdelloidea</taxon>
        <taxon>Adinetida</taxon>
        <taxon>Adinetidae</taxon>
        <taxon>Adineta</taxon>
    </lineage>
</organism>
<feature type="non-terminal residue" evidence="1">
    <location>
        <position position="42"/>
    </location>
</feature>
<accession>A0A820N6H4</accession>
<dbReference type="EMBL" id="CAJOBB010022647">
    <property type="protein sequence ID" value="CAF4386539.1"/>
    <property type="molecule type" value="Genomic_DNA"/>
</dbReference>